<dbReference type="AlphaFoldDB" id="A0A9P9YFU4"/>
<keyword evidence="1" id="KW-1133">Transmembrane helix</keyword>
<feature type="non-terminal residue" evidence="2">
    <location>
        <position position="1"/>
    </location>
</feature>
<evidence type="ECO:0000256" key="1">
    <source>
        <dbReference type="SAM" id="Phobius"/>
    </source>
</evidence>
<reference evidence="2" key="1">
    <citation type="journal article" date="2023" name="Genome Biol. Evol.">
        <title>Long-read-based Genome Assembly of Drosophila gunungcola Reveals Fewer Chemosensory Genes in Flower-breeding Species.</title>
        <authorList>
            <person name="Negi A."/>
            <person name="Liao B.Y."/>
            <person name="Yeh S.D."/>
        </authorList>
    </citation>
    <scope>NUCLEOTIDE SEQUENCE</scope>
    <source>
        <tissue evidence="2">Thorax</tissue>
    </source>
</reference>
<gene>
    <name evidence="2" type="ORF">M5D96_011140</name>
</gene>
<organism evidence="2 3">
    <name type="scientific">Drosophila gunungcola</name>
    <name type="common">fruit fly</name>
    <dbReference type="NCBI Taxonomy" id="103775"/>
    <lineage>
        <taxon>Eukaryota</taxon>
        <taxon>Metazoa</taxon>
        <taxon>Ecdysozoa</taxon>
        <taxon>Arthropoda</taxon>
        <taxon>Hexapoda</taxon>
        <taxon>Insecta</taxon>
        <taxon>Pterygota</taxon>
        <taxon>Neoptera</taxon>
        <taxon>Endopterygota</taxon>
        <taxon>Diptera</taxon>
        <taxon>Brachycera</taxon>
        <taxon>Muscomorpha</taxon>
        <taxon>Ephydroidea</taxon>
        <taxon>Drosophilidae</taxon>
        <taxon>Drosophila</taxon>
        <taxon>Sophophora</taxon>
    </lineage>
</organism>
<evidence type="ECO:0000313" key="2">
    <source>
        <dbReference type="EMBL" id="KAI8036046.1"/>
    </source>
</evidence>
<keyword evidence="1" id="KW-0812">Transmembrane</keyword>
<comment type="caution">
    <text evidence="2">The sequence shown here is derived from an EMBL/GenBank/DDBJ whole genome shotgun (WGS) entry which is preliminary data.</text>
</comment>
<accession>A0A9P9YFU4</accession>
<keyword evidence="3" id="KW-1185">Reference proteome</keyword>
<name>A0A9P9YFU4_9MUSC</name>
<protein>
    <submittedName>
        <fullName evidence="2">Uncharacterized protein</fullName>
    </submittedName>
</protein>
<keyword evidence="1" id="KW-0472">Membrane</keyword>
<dbReference type="Proteomes" id="UP001059596">
    <property type="component" value="Unassembled WGS sequence"/>
</dbReference>
<feature type="transmembrane region" description="Helical" evidence="1">
    <location>
        <begin position="41"/>
        <end position="62"/>
    </location>
</feature>
<evidence type="ECO:0000313" key="3">
    <source>
        <dbReference type="Proteomes" id="UP001059596"/>
    </source>
</evidence>
<sequence length="117" mass="13544">EKFSKTTATKSSSEFGIIKFFVVWYCANETTAVISHTRISVLWHVCVYLGLKFCIQIILYLYTFNQSVPSNQFTNVTKTNMSRTHTHTHNECVFHSDSRLFIILSLSHIRDLSGEYI</sequence>
<proteinExistence type="predicted"/>
<dbReference type="EMBL" id="JAMKOV010000024">
    <property type="protein sequence ID" value="KAI8036046.1"/>
    <property type="molecule type" value="Genomic_DNA"/>
</dbReference>